<evidence type="ECO:0000256" key="2">
    <source>
        <dbReference type="ARBA" id="ARBA00013855"/>
    </source>
</evidence>
<dbReference type="Gene3D" id="2.40.10.340">
    <property type="entry name" value="Rod shape-determining protein MreC, domain 1"/>
    <property type="match status" value="1"/>
</dbReference>
<keyword evidence="6" id="KW-0472">Membrane</keyword>
<dbReference type="PANTHER" id="PTHR34138">
    <property type="entry name" value="CELL SHAPE-DETERMINING PROTEIN MREC"/>
    <property type="match status" value="1"/>
</dbReference>
<evidence type="ECO:0000256" key="5">
    <source>
        <dbReference type="PIRNR" id="PIRNR038471"/>
    </source>
</evidence>
<name>A0ABZ0IP56_9BACT</name>
<dbReference type="Gene3D" id="2.40.10.350">
    <property type="entry name" value="Rod shape-determining protein MreC, domain 2"/>
    <property type="match status" value="1"/>
</dbReference>
<dbReference type="InterPro" id="IPR055342">
    <property type="entry name" value="MreC_beta-barrel_core"/>
</dbReference>
<dbReference type="NCBIfam" id="TIGR00219">
    <property type="entry name" value="mreC"/>
    <property type="match status" value="1"/>
</dbReference>
<dbReference type="InterPro" id="IPR007221">
    <property type="entry name" value="MreC"/>
</dbReference>
<evidence type="ECO:0000313" key="9">
    <source>
        <dbReference type="Proteomes" id="UP001302349"/>
    </source>
</evidence>
<comment type="function">
    <text evidence="5">Involved in formation and maintenance of cell shape.</text>
</comment>
<evidence type="ECO:0000256" key="6">
    <source>
        <dbReference type="SAM" id="Phobius"/>
    </source>
</evidence>
<sequence>MYSLFQFLYRNRAFLTFLFLEVISFWLVLNDRSYLGAKFFNSSNRLAANVLNISSNISDYFSLGKVNAQLAEENRQLHEILLNQTPKGIDPIRIDSVSIDSVNHVYEMIAAKVINNSTRRVNNYLTINKGSDDGILPGMGVVGPQGIVGKVKYSSKHFSSVISLLHTEFLISTAVKRNQVYGTLRWTSGDALYADLQYVPRHVSLQVGDTIVTSGFNTIFPEGYQAGTISEFTISDDATFYTVKVKLATDFYSLRYVYVVKNLLAEEKDSLEQVTIPDYE</sequence>
<keyword evidence="6" id="KW-1133">Transmembrane helix</keyword>
<evidence type="ECO:0000256" key="1">
    <source>
        <dbReference type="ARBA" id="ARBA00009369"/>
    </source>
</evidence>
<evidence type="ECO:0000259" key="7">
    <source>
        <dbReference type="Pfam" id="PF04085"/>
    </source>
</evidence>
<dbReference type="NCBIfam" id="NF010532">
    <property type="entry name" value="PRK13922.9-3"/>
    <property type="match status" value="1"/>
</dbReference>
<dbReference type="InterPro" id="IPR042175">
    <property type="entry name" value="Cell/Rod_MreC_2"/>
</dbReference>
<feature type="transmembrane region" description="Helical" evidence="6">
    <location>
        <begin position="12"/>
        <end position="29"/>
    </location>
</feature>
<dbReference type="PANTHER" id="PTHR34138:SF1">
    <property type="entry name" value="CELL SHAPE-DETERMINING PROTEIN MREC"/>
    <property type="match status" value="1"/>
</dbReference>
<dbReference type="EMBL" id="CP136051">
    <property type="protein sequence ID" value="WOK06249.1"/>
    <property type="molecule type" value="Genomic_DNA"/>
</dbReference>
<evidence type="ECO:0000256" key="4">
    <source>
        <dbReference type="ARBA" id="ARBA00032089"/>
    </source>
</evidence>
<evidence type="ECO:0000313" key="8">
    <source>
        <dbReference type="EMBL" id="WOK06249.1"/>
    </source>
</evidence>
<dbReference type="PIRSF" id="PIRSF038471">
    <property type="entry name" value="MreC"/>
    <property type="match status" value="1"/>
</dbReference>
<evidence type="ECO:0000256" key="3">
    <source>
        <dbReference type="ARBA" id="ARBA00022960"/>
    </source>
</evidence>
<feature type="domain" description="Rod shape-determining protein MreC beta-barrel core" evidence="7">
    <location>
        <begin position="113"/>
        <end position="261"/>
    </location>
</feature>
<reference evidence="8 9" key="1">
    <citation type="journal article" date="2023" name="Microbiol. Resour. Announc.">
        <title>Complete Genome Sequence of Imperialibacter roseus strain P4T.</title>
        <authorList>
            <person name="Tizabi D.R."/>
            <person name="Bachvaroff T."/>
            <person name="Hill R.T."/>
        </authorList>
    </citation>
    <scope>NUCLEOTIDE SEQUENCE [LARGE SCALE GENOMIC DNA]</scope>
    <source>
        <strain evidence="8 9">P4T</strain>
    </source>
</reference>
<proteinExistence type="inferred from homology"/>
<accession>A0ABZ0IP56</accession>
<gene>
    <name evidence="8" type="primary">mreC</name>
    <name evidence="8" type="ORF">RT717_24550</name>
</gene>
<keyword evidence="9" id="KW-1185">Reference proteome</keyword>
<organism evidence="8 9">
    <name type="scientific">Imperialibacter roseus</name>
    <dbReference type="NCBI Taxonomy" id="1324217"/>
    <lineage>
        <taxon>Bacteria</taxon>
        <taxon>Pseudomonadati</taxon>
        <taxon>Bacteroidota</taxon>
        <taxon>Cytophagia</taxon>
        <taxon>Cytophagales</taxon>
        <taxon>Flammeovirgaceae</taxon>
        <taxon>Imperialibacter</taxon>
    </lineage>
</organism>
<dbReference type="Pfam" id="PF04085">
    <property type="entry name" value="MreC"/>
    <property type="match status" value="1"/>
</dbReference>
<dbReference type="RefSeq" id="WP_317488977.1">
    <property type="nucleotide sequence ID" value="NZ_CP136051.1"/>
</dbReference>
<keyword evidence="3 5" id="KW-0133">Cell shape</keyword>
<comment type="similarity">
    <text evidence="1 5">Belongs to the MreC family.</text>
</comment>
<protein>
    <recommendedName>
        <fullName evidence="2 5">Cell shape-determining protein MreC</fullName>
    </recommendedName>
    <alternativeName>
        <fullName evidence="4 5">Cell shape protein MreC</fullName>
    </alternativeName>
</protein>
<dbReference type="InterPro" id="IPR042177">
    <property type="entry name" value="Cell/Rod_1"/>
</dbReference>
<dbReference type="Proteomes" id="UP001302349">
    <property type="component" value="Chromosome"/>
</dbReference>
<keyword evidence="6" id="KW-0812">Transmembrane</keyword>